<comment type="subunit">
    <text evidence="3">DNA polymerase III contains a core (composed of alpha, epsilon and theta chains) that associates with a tau subunit. This core dimerizes to form the POLIII' complex. PolIII' associates with the gamma complex (composed of gamma, delta, delta', psi and chi chains) and with the beta chain to form the complete DNA polymerase III complex.</text>
</comment>
<feature type="domain" description="Exonuclease" evidence="6">
    <location>
        <begin position="272"/>
        <end position="441"/>
    </location>
</feature>
<dbReference type="InterPro" id="IPR006054">
    <property type="entry name" value="DnaQ"/>
</dbReference>
<dbReference type="SUPFAM" id="SSF53098">
    <property type="entry name" value="Ribonuclease H-like"/>
    <property type="match status" value="1"/>
</dbReference>
<dbReference type="EMBL" id="FQUV01000003">
    <property type="protein sequence ID" value="SHF05014.1"/>
    <property type="molecule type" value="Genomic_DNA"/>
</dbReference>
<evidence type="ECO:0000313" key="8">
    <source>
        <dbReference type="Proteomes" id="UP000184144"/>
    </source>
</evidence>
<keyword evidence="5" id="KW-0812">Transmembrane</keyword>
<protein>
    <recommendedName>
        <fullName evidence="1">DNA-directed DNA polymerase</fullName>
        <ecNumber evidence="1">2.7.7.7</ecNumber>
    </recommendedName>
</protein>
<evidence type="ECO:0000256" key="5">
    <source>
        <dbReference type="SAM" id="Phobius"/>
    </source>
</evidence>
<keyword evidence="5" id="KW-1133">Transmembrane helix</keyword>
<comment type="catalytic activity">
    <reaction evidence="4">
        <text>DNA(n) + a 2'-deoxyribonucleoside 5'-triphosphate = DNA(n+1) + diphosphate</text>
        <dbReference type="Rhea" id="RHEA:22508"/>
        <dbReference type="Rhea" id="RHEA-COMP:17339"/>
        <dbReference type="Rhea" id="RHEA-COMP:17340"/>
        <dbReference type="ChEBI" id="CHEBI:33019"/>
        <dbReference type="ChEBI" id="CHEBI:61560"/>
        <dbReference type="ChEBI" id="CHEBI:173112"/>
        <dbReference type="EC" id="2.7.7.7"/>
    </reaction>
</comment>
<dbReference type="AlphaFoldDB" id="A0A1M4YGR9"/>
<dbReference type="OrthoDB" id="9804290at2"/>
<dbReference type="PANTHER" id="PTHR30231:SF41">
    <property type="entry name" value="DNA POLYMERASE III SUBUNIT EPSILON"/>
    <property type="match status" value="1"/>
</dbReference>
<dbReference type="InterPro" id="IPR012337">
    <property type="entry name" value="RNaseH-like_sf"/>
</dbReference>
<accession>A0A1M4YGR9</accession>
<name>A0A1M4YGR9_9RHOB</name>
<dbReference type="GO" id="GO:0003887">
    <property type="term" value="F:DNA-directed DNA polymerase activity"/>
    <property type="evidence" value="ECO:0007669"/>
    <property type="project" value="UniProtKB-EC"/>
</dbReference>
<evidence type="ECO:0000256" key="2">
    <source>
        <dbReference type="ARBA" id="ARBA00025483"/>
    </source>
</evidence>
<dbReference type="Pfam" id="PF00929">
    <property type="entry name" value="RNase_T"/>
    <property type="match status" value="1"/>
</dbReference>
<evidence type="ECO:0000256" key="1">
    <source>
        <dbReference type="ARBA" id="ARBA00012417"/>
    </source>
</evidence>
<keyword evidence="5" id="KW-0472">Membrane</keyword>
<reference evidence="8" key="1">
    <citation type="submission" date="2016-11" db="EMBL/GenBank/DDBJ databases">
        <authorList>
            <person name="Varghese N."/>
            <person name="Submissions S."/>
        </authorList>
    </citation>
    <scope>NUCLEOTIDE SEQUENCE [LARGE SCALE GENOMIC DNA]</scope>
    <source>
        <strain evidence="8">DSM 100566</strain>
    </source>
</reference>
<proteinExistence type="predicted"/>
<evidence type="ECO:0000256" key="4">
    <source>
        <dbReference type="ARBA" id="ARBA00049244"/>
    </source>
</evidence>
<dbReference type="CDD" id="cd06127">
    <property type="entry name" value="DEDDh"/>
    <property type="match status" value="1"/>
</dbReference>
<evidence type="ECO:0000313" key="7">
    <source>
        <dbReference type="EMBL" id="SHF05014.1"/>
    </source>
</evidence>
<gene>
    <name evidence="7" type="ORF">SAMN05444273_103542</name>
</gene>
<dbReference type="GO" id="GO:0045004">
    <property type="term" value="P:DNA replication proofreading"/>
    <property type="evidence" value="ECO:0007669"/>
    <property type="project" value="TreeGrafter"/>
</dbReference>
<sequence length="466" mass="50952">MTHLSLRLRIFLFFCLIGFGGLAVVLGAVWLGYRQLGDPSAMSAFATVAIVSGFGFLALATFVWRLFDENVSKPIEHLAAQFRVRANADVVAEIDARTAQYLGDLAPAASAIQQKLGQASKATAETVAQKTARLEYQRAQLLRILSDIPVAVIVATRDHQIVLYDGQAAELMEREAPVRLNGSVFDYLEKPSLLETLSQMKADGAIRREIAIKGHCGAIYSGHIRLFEADESYTLMLEPLAPHAERPLVYDFDLFEKTQSTDPNDTAMRDLTFVVFDSETTGLDPAKDDVVQLGAVRVVNGKIVATERFETLVNPGRPIPPGSTKVHHVDDAMVADAPAFPQARAAFHRFAQGAVIVAHNAPFDMAFLHRDAAKDAPRFDNPVLDTVHLSAVVFGGSSEHTLDAICDRLSVEIPPELRHTALGDAMATAQVLVALMPILEARGLRSFGEVREEVKKHVRILKIQDS</sequence>
<dbReference type="InterPro" id="IPR036397">
    <property type="entry name" value="RNaseH_sf"/>
</dbReference>
<dbReference type="SMART" id="SM00479">
    <property type="entry name" value="EXOIII"/>
    <property type="match status" value="1"/>
</dbReference>
<feature type="transmembrane region" description="Helical" evidence="5">
    <location>
        <begin position="45"/>
        <end position="67"/>
    </location>
</feature>
<dbReference type="STRING" id="1486859.SAMN05444273_103542"/>
<dbReference type="GO" id="GO:0003677">
    <property type="term" value="F:DNA binding"/>
    <property type="evidence" value="ECO:0007669"/>
    <property type="project" value="InterPro"/>
</dbReference>
<comment type="function">
    <text evidence="2">DNA polymerase III is a complex, multichain enzyme responsible for most of the replicative synthesis in bacteria. The epsilon subunit contain the editing function and is a proofreading 3'-5' exonuclease.</text>
</comment>
<dbReference type="GO" id="GO:0008408">
    <property type="term" value="F:3'-5' exonuclease activity"/>
    <property type="evidence" value="ECO:0007669"/>
    <property type="project" value="TreeGrafter"/>
</dbReference>
<dbReference type="GO" id="GO:0005829">
    <property type="term" value="C:cytosol"/>
    <property type="evidence" value="ECO:0007669"/>
    <property type="project" value="TreeGrafter"/>
</dbReference>
<dbReference type="FunFam" id="3.30.420.10:FF:000045">
    <property type="entry name" value="3'-5' exonuclease DinG"/>
    <property type="match status" value="1"/>
</dbReference>
<dbReference type="RefSeq" id="WP_073142867.1">
    <property type="nucleotide sequence ID" value="NZ_FQUV01000003.1"/>
</dbReference>
<organism evidence="7 8">
    <name type="scientific">Litoreibacter ascidiaceicola</name>
    <dbReference type="NCBI Taxonomy" id="1486859"/>
    <lineage>
        <taxon>Bacteria</taxon>
        <taxon>Pseudomonadati</taxon>
        <taxon>Pseudomonadota</taxon>
        <taxon>Alphaproteobacteria</taxon>
        <taxon>Rhodobacterales</taxon>
        <taxon>Roseobacteraceae</taxon>
        <taxon>Litoreibacter</taxon>
    </lineage>
</organism>
<keyword evidence="8" id="KW-1185">Reference proteome</keyword>
<dbReference type="PANTHER" id="PTHR30231">
    <property type="entry name" value="DNA POLYMERASE III SUBUNIT EPSILON"/>
    <property type="match status" value="1"/>
</dbReference>
<evidence type="ECO:0000256" key="3">
    <source>
        <dbReference type="ARBA" id="ARBA00026073"/>
    </source>
</evidence>
<dbReference type="Proteomes" id="UP000184144">
    <property type="component" value="Unassembled WGS sequence"/>
</dbReference>
<dbReference type="Gene3D" id="3.30.420.10">
    <property type="entry name" value="Ribonuclease H-like superfamily/Ribonuclease H"/>
    <property type="match status" value="1"/>
</dbReference>
<dbReference type="EC" id="2.7.7.7" evidence="1"/>
<dbReference type="NCBIfam" id="TIGR00573">
    <property type="entry name" value="dnaq"/>
    <property type="match status" value="1"/>
</dbReference>
<feature type="transmembrane region" description="Helical" evidence="5">
    <location>
        <begin position="12"/>
        <end position="33"/>
    </location>
</feature>
<evidence type="ECO:0000259" key="6">
    <source>
        <dbReference type="SMART" id="SM00479"/>
    </source>
</evidence>
<dbReference type="InterPro" id="IPR013520">
    <property type="entry name" value="Ribonucl_H"/>
</dbReference>